<accession>A0A843UUG8</accession>
<dbReference type="OrthoDB" id="679141at2759"/>
<evidence type="ECO:0000313" key="2">
    <source>
        <dbReference type="EMBL" id="MQL86166.1"/>
    </source>
</evidence>
<feature type="transmembrane region" description="Helical" evidence="1">
    <location>
        <begin position="116"/>
        <end position="136"/>
    </location>
</feature>
<proteinExistence type="predicted"/>
<protein>
    <submittedName>
        <fullName evidence="2">Uncharacterized protein</fullName>
    </submittedName>
</protein>
<gene>
    <name evidence="2" type="ORF">Taro_018696</name>
</gene>
<dbReference type="PANTHER" id="PTHR34360:SF2">
    <property type="entry name" value="MYOSIN HEAVY CHAIN-LIKE PROTEIN"/>
    <property type="match status" value="1"/>
</dbReference>
<organism evidence="2 3">
    <name type="scientific">Colocasia esculenta</name>
    <name type="common">Wild taro</name>
    <name type="synonym">Arum esculentum</name>
    <dbReference type="NCBI Taxonomy" id="4460"/>
    <lineage>
        <taxon>Eukaryota</taxon>
        <taxon>Viridiplantae</taxon>
        <taxon>Streptophyta</taxon>
        <taxon>Embryophyta</taxon>
        <taxon>Tracheophyta</taxon>
        <taxon>Spermatophyta</taxon>
        <taxon>Magnoliopsida</taxon>
        <taxon>Liliopsida</taxon>
        <taxon>Araceae</taxon>
        <taxon>Aroideae</taxon>
        <taxon>Colocasieae</taxon>
        <taxon>Colocasia</taxon>
    </lineage>
</organism>
<comment type="caution">
    <text evidence="2">The sequence shown here is derived from an EMBL/GenBank/DDBJ whole genome shotgun (WGS) entry which is preliminary data.</text>
</comment>
<keyword evidence="1" id="KW-0472">Membrane</keyword>
<dbReference type="EMBL" id="NMUH01000879">
    <property type="protein sequence ID" value="MQL86166.1"/>
    <property type="molecule type" value="Genomic_DNA"/>
</dbReference>
<dbReference type="PANTHER" id="PTHR34360">
    <property type="entry name" value="OS08G0519400 PROTEIN"/>
    <property type="match status" value="1"/>
</dbReference>
<keyword evidence="1" id="KW-1133">Transmembrane helix</keyword>
<keyword evidence="1" id="KW-0812">Transmembrane</keyword>
<dbReference type="AlphaFoldDB" id="A0A843UUG8"/>
<evidence type="ECO:0000313" key="3">
    <source>
        <dbReference type="Proteomes" id="UP000652761"/>
    </source>
</evidence>
<dbReference type="Proteomes" id="UP000652761">
    <property type="component" value="Unassembled WGS sequence"/>
</dbReference>
<reference evidence="2" key="1">
    <citation type="submission" date="2017-07" db="EMBL/GenBank/DDBJ databases">
        <title>Taro Niue Genome Assembly and Annotation.</title>
        <authorList>
            <person name="Atibalentja N."/>
            <person name="Keating K."/>
            <person name="Fields C.J."/>
        </authorList>
    </citation>
    <scope>NUCLEOTIDE SEQUENCE</scope>
    <source>
        <strain evidence="2">Niue_2</strain>
        <tissue evidence="2">Leaf</tissue>
    </source>
</reference>
<name>A0A843UUG8_COLES</name>
<sequence>MSSQTLKVAVSSFIELFSKEAHLRTSKAYKKMERTECTLLKFINDLHQLHLPEAICRLKSIVFKKKSIVSSYTSHAFKLLKRISSGVQRYHHKLQGYVRGIMEKNEFTEAFTNQEVIFFLASVIITFPFMAAWFLYSSHSGSSEED</sequence>
<evidence type="ECO:0000256" key="1">
    <source>
        <dbReference type="SAM" id="Phobius"/>
    </source>
</evidence>
<keyword evidence="3" id="KW-1185">Reference proteome</keyword>